<dbReference type="EMBL" id="UGYV01000002">
    <property type="protein sequence ID" value="SUJ05259.1"/>
    <property type="molecule type" value="Genomic_DNA"/>
</dbReference>
<dbReference type="Proteomes" id="UP000255061">
    <property type="component" value="Unassembled WGS sequence"/>
</dbReference>
<sequence length="147" mass="16570">MFKLFRGRTVNLGDRYKVYRNLNNDMFSLLAVDGEFKGKVVAHAESVILHDVQFMVSEPSRIRACREGIRNVHAFAIGTVSAFKRDTGNDLAGLSPITYNPFLHSTFIFLANNKPVTSAAKVMLQHGKAYARPIDYRQLPDLPPMRT</sequence>
<name>A0A380C1M2_9GAMM</name>
<dbReference type="AlphaFoldDB" id="A0A380C1M2"/>
<dbReference type="Pfam" id="PF25735">
    <property type="entry name" value="Phage_L5_gp82"/>
    <property type="match status" value="1"/>
</dbReference>
<evidence type="ECO:0000313" key="2">
    <source>
        <dbReference type="EMBL" id="SUJ10516.1"/>
    </source>
</evidence>
<evidence type="ECO:0000313" key="3">
    <source>
        <dbReference type="Proteomes" id="UP000255061"/>
    </source>
</evidence>
<dbReference type="EMBL" id="UGYV01000004">
    <property type="protein sequence ID" value="SUJ10516.1"/>
    <property type="molecule type" value="Genomic_DNA"/>
</dbReference>
<proteinExistence type="predicted"/>
<gene>
    <name evidence="1" type="ORF">NCTC10736_03798</name>
    <name evidence="2" type="ORF">NCTC10736_04125</name>
</gene>
<organism evidence="2 3">
    <name type="scientific">Shewanella morhuae</name>
    <dbReference type="NCBI Taxonomy" id="365591"/>
    <lineage>
        <taxon>Bacteria</taxon>
        <taxon>Pseudomonadati</taxon>
        <taxon>Pseudomonadota</taxon>
        <taxon>Gammaproteobacteria</taxon>
        <taxon>Alteromonadales</taxon>
        <taxon>Shewanellaceae</taxon>
        <taxon>Shewanella</taxon>
    </lineage>
</organism>
<protein>
    <submittedName>
        <fullName evidence="2">Uncharacterized protein</fullName>
    </submittedName>
</protein>
<dbReference type="RefSeq" id="WP_115407177.1">
    <property type="nucleotide sequence ID" value="NZ_UGYV01000002.1"/>
</dbReference>
<dbReference type="InterPro" id="IPR058002">
    <property type="entry name" value="Gp82"/>
</dbReference>
<evidence type="ECO:0000313" key="1">
    <source>
        <dbReference type="EMBL" id="SUJ05259.1"/>
    </source>
</evidence>
<reference evidence="2 3" key="1">
    <citation type="submission" date="2018-06" db="EMBL/GenBank/DDBJ databases">
        <authorList>
            <consortium name="Pathogen Informatics"/>
            <person name="Doyle S."/>
        </authorList>
    </citation>
    <scope>NUCLEOTIDE SEQUENCE [LARGE SCALE GENOMIC DNA]</scope>
    <source>
        <strain evidence="2 3">NCTC10736</strain>
    </source>
</reference>
<accession>A0A380C1M2</accession>